<evidence type="ECO:0000256" key="2">
    <source>
        <dbReference type="ARBA" id="ARBA00009045"/>
    </source>
</evidence>
<evidence type="ECO:0000256" key="3">
    <source>
        <dbReference type="ARBA" id="ARBA00022692"/>
    </source>
</evidence>
<evidence type="ECO:0000256" key="1">
    <source>
        <dbReference type="ARBA" id="ARBA00004141"/>
    </source>
</evidence>
<gene>
    <name evidence="8" type="ORF">VNO80_31594</name>
</gene>
<keyword evidence="9" id="KW-1185">Reference proteome</keyword>
<keyword evidence="6" id="KW-0645">Protease</keyword>
<dbReference type="Proteomes" id="UP001374584">
    <property type="component" value="Unassembled WGS sequence"/>
</dbReference>
<comment type="function">
    <text evidence="6">Serine protease involved in intramembrane proteolysis.</text>
</comment>
<dbReference type="AlphaFoldDB" id="A0AAN9QA14"/>
<dbReference type="EC" id="3.4.21.105" evidence="6"/>
<comment type="subcellular location">
    <subcellularLocation>
        <location evidence="1 6">Membrane</location>
        <topology evidence="1 6">Multi-pass membrane protein</topology>
    </subcellularLocation>
</comment>
<proteinExistence type="inferred from homology"/>
<dbReference type="PANTHER" id="PTHR22936:SF86">
    <property type="entry name" value="RHOMBOID-LIKE PROTEIN 3"/>
    <property type="match status" value="1"/>
</dbReference>
<evidence type="ECO:0000313" key="8">
    <source>
        <dbReference type="EMBL" id="KAK7327229.1"/>
    </source>
</evidence>
<sequence length="172" mass="18283">MSGIPHSLRFLLSFLCMGPSFYSGPMVGNGVVNILLSRSSSSAAASDCLFIEELVLGRDGTTAVSEHSKHSMRIGIIYLVSGFGGSVLSSLFIIDHISVGASGALFGLLGAMLSELITNWTIYSNKAMTLLTFLVIIVVNLGIDIFPHVDNFAHIGGFLVGFLLDFILLPCP</sequence>
<comment type="catalytic activity">
    <reaction evidence="6">
        <text>Cleaves type-1 transmembrane domains using a catalytic dyad composed of serine and histidine that are contributed by different transmembrane domains.</text>
        <dbReference type="EC" id="3.4.21.105"/>
    </reaction>
</comment>
<protein>
    <recommendedName>
        <fullName evidence="6">RHOMBOID-like protein</fullName>
        <ecNumber evidence="6">3.4.21.105</ecNumber>
    </recommendedName>
</protein>
<dbReference type="InterPro" id="IPR035952">
    <property type="entry name" value="Rhomboid-like_sf"/>
</dbReference>
<evidence type="ECO:0000313" key="9">
    <source>
        <dbReference type="Proteomes" id="UP001374584"/>
    </source>
</evidence>
<name>A0AAN9QA14_PHACN</name>
<dbReference type="GO" id="GO:0006508">
    <property type="term" value="P:proteolysis"/>
    <property type="evidence" value="ECO:0007669"/>
    <property type="project" value="UniProtKB-KW"/>
</dbReference>
<keyword evidence="6" id="KW-0378">Hydrolase</keyword>
<comment type="similarity">
    <text evidence="2 6">Belongs to the peptidase S54 family.</text>
</comment>
<keyword evidence="3 6" id="KW-0812">Transmembrane</keyword>
<dbReference type="SUPFAM" id="SSF144091">
    <property type="entry name" value="Rhomboid-like"/>
    <property type="match status" value="1"/>
</dbReference>
<dbReference type="InterPro" id="IPR022764">
    <property type="entry name" value="Peptidase_S54_rhomboid_dom"/>
</dbReference>
<keyword evidence="6" id="KW-0720">Serine protease</keyword>
<reference evidence="8 9" key="1">
    <citation type="submission" date="2024-01" db="EMBL/GenBank/DDBJ databases">
        <title>The genomes of 5 underutilized Papilionoideae crops provide insights into root nodulation and disease resistanc.</title>
        <authorList>
            <person name="Jiang F."/>
        </authorList>
    </citation>
    <scope>NUCLEOTIDE SEQUENCE [LARGE SCALE GENOMIC DNA]</scope>
    <source>
        <strain evidence="8">JINMINGXINNONG_FW02</strain>
        <tissue evidence="8">Leaves</tissue>
    </source>
</reference>
<evidence type="ECO:0000256" key="5">
    <source>
        <dbReference type="ARBA" id="ARBA00023136"/>
    </source>
</evidence>
<dbReference type="GO" id="GO:0016020">
    <property type="term" value="C:membrane"/>
    <property type="evidence" value="ECO:0007669"/>
    <property type="project" value="UniProtKB-SubCell"/>
</dbReference>
<evidence type="ECO:0000256" key="4">
    <source>
        <dbReference type="ARBA" id="ARBA00022989"/>
    </source>
</evidence>
<feature type="transmembrane region" description="Helical" evidence="6">
    <location>
        <begin position="152"/>
        <end position="171"/>
    </location>
</feature>
<feature type="transmembrane region" description="Helical" evidence="6">
    <location>
        <begin position="75"/>
        <end position="94"/>
    </location>
</feature>
<organism evidence="8 9">
    <name type="scientific">Phaseolus coccineus</name>
    <name type="common">Scarlet runner bean</name>
    <name type="synonym">Phaseolus multiflorus</name>
    <dbReference type="NCBI Taxonomy" id="3886"/>
    <lineage>
        <taxon>Eukaryota</taxon>
        <taxon>Viridiplantae</taxon>
        <taxon>Streptophyta</taxon>
        <taxon>Embryophyta</taxon>
        <taxon>Tracheophyta</taxon>
        <taxon>Spermatophyta</taxon>
        <taxon>Magnoliopsida</taxon>
        <taxon>eudicotyledons</taxon>
        <taxon>Gunneridae</taxon>
        <taxon>Pentapetalae</taxon>
        <taxon>rosids</taxon>
        <taxon>fabids</taxon>
        <taxon>Fabales</taxon>
        <taxon>Fabaceae</taxon>
        <taxon>Papilionoideae</taxon>
        <taxon>50 kb inversion clade</taxon>
        <taxon>NPAAA clade</taxon>
        <taxon>indigoferoid/millettioid clade</taxon>
        <taxon>Phaseoleae</taxon>
        <taxon>Phaseolus</taxon>
    </lineage>
</organism>
<dbReference type="PANTHER" id="PTHR22936">
    <property type="entry name" value="RHOMBOID-RELATED"/>
    <property type="match status" value="1"/>
</dbReference>
<keyword evidence="4 6" id="KW-1133">Transmembrane helix</keyword>
<dbReference type="GO" id="GO:0004252">
    <property type="term" value="F:serine-type endopeptidase activity"/>
    <property type="evidence" value="ECO:0007669"/>
    <property type="project" value="InterPro"/>
</dbReference>
<dbReference type="InterPro" id="IPR002610">
    <property type="entry name" value="Peptidase_S54_rhomboid-like"/>
</dbReference>
<evidence type="ECO:0000259" key="7">
    <source>
        <dbReference type="Pfam" id="PF01694"/>
    </source>
</evidence>
<feature type="domain" description="Peptidase S54 rhomboid" evidence="7">
    <location>
        <begin position="70"/>
        <end position="170"/>
    </location>
</feature>
<comment type="caution">
    <text evidence="8">The sequence shown here is derived from an EMBL/GenBank/DDBJ whole genome shotgun (WGS) entry which is preliminary data.</text>
</comment>
<evidence type="ECO:0000256" key="6">
    <source>
        <dbReference type="RuleBase" id="RU362115"/>
    </source>
</evidence>
<dbReference type="Pfam" id="PF01694">
    <property type="entry name" value="Rhomboid"/>
    <property type="match status" value="1"/>
</dbReference>
<dbReference type="Gene3D" id="1.20.1540.10">
    <property type="entry name" value="Rhomboid-like"/>
    <property type="match status" value="1"/>
</dbReference>
<dbReference type="EMBL" id="JAYMYR010000017">
    <property type="protein sequence ID" value="KAK7327229.1"/>
    <property type="molecule type" value="Genomic_DNA"/>
</dbReference>
<accession>A0AAN9QA14</accession>
<comment type="caution">
    <text evidence="6">Lacks conserved residue(s) required for the propagation of feature annotation.</text>
</comment>
<feature type="transmembrane region" description="Helical" evidence="6">
    <location>
        <begin position="100"/>
        <end position="120"/>
    </location>
</feature>
<keyword evidence="5 6" id="KW-0472">Membrane</keyword>
<feature type="transmembrane region" description="Helical" evidence="6">
    <location>
        <begin position="127"/>
        <end position="146"/>
    </location>
</feature>